<keyword evidence="5" id="KW-1003">Cell membrane</keyword>
<keyword evidence="13" id="KW-0966">Cell projection</keyword>
<evidence type="ECO:0000313" key="13">
    <source>
        <dbReference type="EMBL" id="RLV56467.1"/>
    </source>
</evidence>
<evidence type="ECO:0000256" key="7">
    <source>
        <dbReference type="ARBA" id="ARBA00022779"/>
    </source>
</evidence>
<dbReference type="Pfam" id="PF01706">
    <property type="entry name" value="FliG_C"/>
    <property type="match status" value="1"/>
</dbReference>
<feature type="domain" description="Flagellar motor switch protein FliG C-terminal" evidence="10">
    <location>
        <begin position="226"/>
        <end position="330"/>
    </location>
</feature>
<keyword evidence="14" id="KW-1185">Reference proteome</keyword>
<dbReference type="InterPro" id="IPR028263">
    <property type="entry name" value="FliG_N"/>
</dbReference>
<keyword evidence="9" id="KW-0975">Bacterial flagellum</keyword>
<evidence type="ECO:0000256" key="6">
    <source>
        <dbReference type="ARBA" id="ARBA00022500"/>
    </source>
</evidence>
<keyword evidence="13" id="KW-0282">Flagellum</keyword>
<evidence type="ECO:0000256" key="3">
    <source>
        <dbReference type="ARBA" id="ARBA00010299"/>
    </source>
</evidence>
<dbReference type="GO" id="GO:0006935">
    <property type="term" value="P:chemotaxis"/>
    <property type="evidence" value="ECO:0007669"/>
    <property type="project" value="UniProtKB-KW"/>
</dbReference>
<dbReference type="InterPro" id="IPR032779">
    <property type="entry name" value="FliG_M"/>
</dbReference>
<dbReference type="OrthoDB" id="9780302at2"/>
<dbReference type="PRINTS" id="PR00954">
    <property type="entry name" value="FLGMOTORFLIG"/>
</dbReference>
<comment type="similarity">
    <text evidence="3">Belongs to the FliG family.</text>
</comment>
<dbReference type="InterPro" id="IPR023087">
    <property type="entry name" value="Flg_Motor_Flig_C"/>
</dbReference>
<evidence type="ECO:0000256" key="9">
    <source>
        <dbReference type="ARBA" id="ARBA00023143"/>
    </source>
</evidence>
<evidence type="ECO:0000256" key="1">
    <source>
        <dbReference type="ARBA" id="ARBA00004117"/>
    </source>
</evidence>
<keyword evidence="13" id="KW-0969">Cilium</keyword>
<dbReference type="GO" id="GO:0009425">
    <property type="term" value="C:bacterial-type flagellum basal body"/>
    <property type="evidence" value="ECO:0007669"/>
    <property type="project" value="UniProtKB-SubCell"/>
</dbReference>
<dbReference type="Gene3D" id="1.10.220.30">
    <property type="match status" value="3"/>
</dbReference>
<evidence type="ECO:0000256" key="8">
    <source>
        <dbReference type="ARBA" id="ARBA00023136"/>
    </source>
</evidence>
<keyword evidence="6" id="KW-0145">Chemotaxis</keyword>
<dbReference type="PANTHER" id="PTHR30534">
    <property type="entry name" value="FLAGELLAR MOTOR SWITCH PROTEIN FLIG"/>
    <property type="match status" value="1"/>
</dbReference>
<dbReference type="Proteomes" id="UP000282515">
    <property type="component" value="Unassembled WGS sequence"/>
</dbReference>
<evidence type="ECO:0000256" key="2">
    <source>
        <dbReference type="ARBA" id="ARBA00004413"/>
    </source>
</evidence>
<keyword evidence="8" id="KW-0472">Membrane</keyword>
<sequence>MAGGSMNVVSSLGVRKAAVLLVQLGRDRAAQVLAHLPEADVEVVSAEIARLESLDRDEVNEVLSEFADIARAQAHLARGGLSVAEDILRQSLGNERATAMIERLTATNTPAPFAFLQRAEPAQLRSFIADEHPQTIALILAHMPPDRASMLLSGLAPEQQTEIAHRIATMERALPDLVHAVEATLERRLSSMLQPADVSQVGGLDPLVSIINRSDRATERQIVAGLEAIDAGLADELRSRMFLFEDVVLLDDRSMQLVLRQVALPDLAMALKGVGEAVRRKILDNLSSRAAENLAEEVELLGPVRLTQVEEAQQAIIRSIRRLEESGEIVVRRGGDDDFVE</sequence>
<comment type="subcellular location">
    <subcellularLocation>
        <location evidence="1">Bacterial flagellum basal body</location>
    </subcellularLocation>
    <subcellularLocation>
        <location evidence="2">Cell membrane</location>
        <topology evidence="2">Peripheral membrane protein</topology>
        <orientation evidence="2">Cytoplasmic side</orientation>
    </subcellularLocation>
</comment>
<evidence type="ECO:0000259" key="11">
    <source>
        <dbReference type="Pfam" id="PF14841"/>
    </source>
</evidence>
<feature type="domain" description="Flagellar motor switch protein FliG middle" evidence="11">
    <location>
        <begin position="121"/>
        <end position="194"/>
    </location>
</feature>
<evidence type="ECO:0000256" key="5">
    <source>
        <dbReference type="ARBA" id="ARBA00022475"/>
    </source>
</evidence>
<dbReference type="PANTHER" id="PTHR30534:SF0">
    <property type="entry name" value="FLAGELLAR MOTOR SWITCH PROTEIN FLIG"/>
    <property type="match status" value="1"/>
</dbReference>
<feature type="domain" description="Flagellar motor switch protein FliG N-terminal" evidence="12">
    <location>
        <begin position="13"/>
        <end position="113"/>
    </location>
</feature>
<evidence type="ECO:0000313" key="14">
    <source>
        <dbReference type="Proteomes" id="UP000282515"/>
    </source>
</evidence>
<organism evidence="13 14">
    <name type="scientific">Aeromicrobium phragmitis</name>
    <dbReference type="NCBI Taxonomy" id="2478914"/>
    <lineage>
        <taxon>Bacteria</taxon>
        <taxon>Bacillati</taxon>
        <taxon>Actinomycetota</taxon>
        <taxon>Actinomycetes</taxon>
        <taxon>Propionibacteriales</taxon>
        <taxon>Nocardioidaceae</taxon>
        <taxon>Aeromicrobium</taxon>
    </lineage>
</organism>
<reference evidence="13 14" key="1">
    <citation type="submission" date="2018-10" db="EMBL/GenBank/DDBJ databases">
        <title>Aeromicrobium sp. 9W16Y-2 whole genome shotgun sequence.</title>
        <authorList>
            <person name="Li F."/>
        </authorList>
    </citation>
    <scope>NUCLEOTIDE SEQUENCE [LARGE SCALE GENOMIC DNA]</scope>
    <source>
        <strain evidence="13 14">9W16Y-2</strain>
    </source>
</reference>
<evidence type="ECO:0000259" key="12">
    <source>
        <dbReference type="Pfam" id="PF14842"/>
    </source>
</evidence>
<proteinExistence type="inferred from homology"/>
<dbReference type="PIRSF" id="PIRSF003161">
    <property type="entry name" value="FliG"/>
    <property type="match status" value="1"/>
</dbReference>
<evidence type="ECO:0000259" key="10">
    <source>
        <dbReference type="Pfam" id="PF01706"/>
    </source>
</evidence>
<dbReference type="SUPFAM" id="SSF48029">
    <property type="entry name" value="FliG"/>
    <property type="match status" value="2"/>
</dbReference>
<comment type="caution">
    <text evidence="13">The sequence shown here is derived from an EMBL/GenBank/DDBJ whole genome shotgun (WGS) entry which is preliminary data.</text>
</comment>
<dbReference type="EMBL" id="RDBF01000003">
    <property type="protein sequence ID" value="RLV56467.1"/>
    <property type="molecule type" value="Genomic_DNA"/>
</dbReference>
<dbReference type="AlphaFoldDB" id="A0A3L8PM58"/>
<dbReference type="InterPro" id="IPR011002">
    <property type="entry name" value="FliG_a-hlx"/>
</dbReference>
<keyword evidence="7" id="KW-0283">Flagellar rotation</keyword>
<gene>
    <name evidence="13" type="primary">fliG</name>
    <name evidence="13" type="ORF">D9V41_05155</name>
</gene>
<dbReference type="NCBIfam" id="TIGR00207">
    <property type="entry name" value="fliG"/>
    <property type="match status" value="1"/>
</dbReference>
<dbReference type="GO" id="GO:0071973">
    <property type="term" value="P:bacterial-type flagellum-dependent cell motility"/>
    <property type="evidence" value="ECO:0007669"/>
    <property type="project" value="InterPro"/>
</dbReference>
<accession>A0A3L8PM58</accession>
<dbReference type="GO" id="GO:0005886">
    <property type="term" value="C:plasma membrane"/>
    <property type="evidence" value="ECO:0007669"/>
    <property type="project" value="UniProtKB-SubCell"/>
</dbReference>
<dbReference type="InterPro" id="IPR000090">
    <property type="entry name" value="Flg_Motor_Flig"/>
</dbReference>
<dbReference type="Pfam" id="PF14842">
    <property type="entry name" value="FliG_N"/>
    <property type="match status" value="1"/>
</dbReference>
<evidence type="ECO:0000256" key="4">
    <source>
        <dbReference type="ARBA" id="ARBA00021870"/>
    </source>
</evidence>
<dbReference type="GO" id="GO:0003774">
    <property type="term" value="F:cytoskeletal motor activity"/>
    <property type="evidence" value="ECO:0007669"/>
    <property type="project" value="InterPro"/>
</dbReference>
<protein>
    <recommendedName>
        <fullName evidence="4">Flagellar motor switch protein FliG</fullName>
    </recommendedName>
</protein>
<dbReference type="Pfam" id="PF14841">
    <property type="entry name" value="FliG_M"/>
    <property type="match status" value="1"/>
</dbReference>
<name>A0A3L8PM58_9ACTN</name>